<comment type="caution">
    <text evidence="3">The sequence shown here is derived from an EMBL/GenBank/DDBJ whole genome shotgun (WGS) entry which is preliminary data.</text>
</comment>
<reference evidence="3" key="1">
    <citation type="submission" date="2020-11" db="EMBL/GenBank/DDBJ databases">
        <authorList>
            <consortium name="DOE Joint Genome Institute"/>
            <person name="Ahrendt S."/>
            <person name="Riley R."/>
            <person name="Andreopoulos W."/>
            <person name="Labutti K."/>
            <person name="Pangilinan J."/>
            <person name="Ruiz-Duenas F.J."/>
            <person name="Barrasa J.M."/>
            <person name="Sanchez-Garcia M."/>
            <person name="Camarero S."/>
            <person name="Miyauchi S."/>
            <person name="Serrano A."/>
            <person name="Linde D."/>
            <person name="Babiker R."/>
            <person name="Drula E."/>
            <person name="Ayuso-Fernandez I."/>
            <person name="Pacheco R."/>
            <person name="Padilla G."/>
            <person name="Ferreira P."/>
            <person name="Barriuso J."/>
            <person name="Kellner H."/>
            <person name="Castanera R."/>
            <person name="Alfaro M."/>
            <person name="Ramirez L."/>
            <person name="Pisabarro A.G."/>
            <person name="Kuo A."/>
            <person name="Tritt A."/>
            <person name="Lipzen A."/>
            <person name="He G."/>
            <person name="Yan M."/>
            <person name="Ng V."/>
            <person name="Cullen D."/>
            <person name="Martin F."/>
            <person name="Rosso M.-N."/>
            <person name="Henrissat B."/>
            <person name="Hibbett D."/>
            <person name="Martinez A.T."/>
            <person name="Grigoriev I.V."/>
        </authorList>
    </citation>
    <scope>NUCLEOTIDE SEQUENCE</scope>
    <source>
        <strain evidence="3">AH 40177</strain>
    </source>
</reference>
<dbReference type="InterPro" id="IPR050300">
    <property type="entry name" value="GDXG_lipolytic_enzyme"/>
</dbReference>
<dbReference type="OrthoDB" id="408631at2759"/>
<dbReference type="InterPro" id="IPR013094">
    <property type="entry name" value="AB_hydrolase_3"/>
</dbReference>
<dbReference type="InterPro" id="IPR029058">
    <property type="entry name" value="AB_hydrolase_fold"/>
</dbReference>
<feature type="domain" description="Alpha/beta hydrolase fold-3" evidence="2">
    <location>
        <begin position="98"/>
        <end position="313"/>
    </location>
</feature>
<evidence type="ECO:0000259" key="2">
    <source>
        <dbReference type="Pfam" id="PF07859"/>
    </source>
</evidence>
<dbReference type="GO" id="GO:0016787">
    <property type="term" value="F:hydrolase activity"/>
    <property type="evidence" value="ECO:0007669"/>
    <property type="project" value="UniProtKB-KW"/>
</dbReference>
<dbReference type="PANTHER" id="PTHR48081:SF8">
    <property type="entry name" value="ALPHA_BETA HYDROLASE FOLD-3 DOMAIN-CONTAINING PROTEIN-RELATED"/>
    <property type="match status" value="1"/>
</dbReference>
<sequence length="343" mass="37427">MSVKTEYTQLPKQPLHPSIISKLDPEYVAFHEKYIQNMTPVEQLPWDPIAMRIPLPRGKKPLDVGKIEDFESNGGGYRKMMRAYTPTGEPPRTGWPVLVYFHGGGWIVGGLFSEQSIITNLCIGAKCVVLSVDYRLAPENKFPAAVDDAVEALQWVLMEGNNLLNADTSKIAVGGLSAGGNLAAVLALKSVEDTFTPPLPAPLALQLLFVPSLDQTASAAPGGRWESNKHAPFLTRSLMAWFKEMYFLTEKDWLKWEASPILAPNGLLAKAPKTWIGVGELDILCNEAEAYAERLRECGVDAECVVYMGGTHMNFSIDGMMKSGEKGIADAVEALAKAFGTAK</sequence>
<evidence type="ECO:0000313" key="4">
    <source>
        <dbReference type="Proteomes" id="UP000772434"/>
    </source>
</evidence>
<keyword evidence="4" id="KW-1185">Reference proteome</keyword>
<keyword evidence="1 3" id="KW-0378">Hydrolase</keyword>
<dbReference type="SUPFAM" id="SSF53474">
    <property type="entry name" value="alpha/beta-Hydrolases"/>
    <property type="match status" value="1"/>
</dbReference>
<proteinExistence type="predicted"/>
<evidence type="ECO:0000256" key="1">
    <source>
        <dbReference type="ARBA" id="ARBA00022801"/>
    </source>
</evidence>
<evidence type="ECO:0000313" key="3">
    <source>
        <dbReference type="EMBL" id="KAF9069075.1"/>
    </source>
</evidence>
<dbReference type="AlphaFoldDB" id="A0A9P5U6Q3"/>
<dbReference type="PANTHER" id="PTHR48081">
    <property type="entry name" value="AB HYDROLASE SUPERFAMILY PROTEIN C4A8.06C"/>
    <property type="match status" value="1"/>
</dbReference>
<organism evidence="3 4">
    <name type="scientific">Rhodocollybia butyracea</name>
    <dbReference type="NCBI Taxonomy" id="206335"/>
    <lineage>
        <taxon>Eukaryota</taxon>
        <taxon>Fungi</taxon>
        <taxon>Dikarya</taxon>
        <taxon>Basidiomycota</taxon>
        <taxon>Agaricomycotina</taxon>
        <taxon>Agaricomycetes</taxon>
        <taxon>Agaricomycetidae</taxon>
        <taxon>Agaricales</taxon>
        <taxon>Marasmiineae</taxon>
        <taxon>Omphalotaceae</taxon>
        <taxon>Rhodocollybia</taxon>
    </lineage>
</organism>
<dbReference type="Gene3D" id="3.40.50.1820">
    <property type="entry name" value="alpha/beta hydrolase"/>
    <property type="match status" value="1"/>
</dbReference>
<gene>
    <name evidence="3" type="ORF">BDP27DRAFT_1325979</name>
</gene>
<dbReference type="EMBL" id="JADNRY010000054">
    <property type="protein sequence ID" value="KAF9069075.1"/>
    <property type="molecule type" value="Genomic_DNA"/>
</dbReference>
<protein>
    <submittedName>
        <fullName evidence="3">Alpha/beta hydrolase fold-domain-containing protein</fullName>
    </submittedName>
</protein>
<accession>A0A9P5U6Q3</accession>
<name>A0A9P5U6Q3_9AGAR</name>
<dbReference type="Pfam" id="PF07859">
    <property type="entry name" value="Abhydrolase_3"/>
    <property type="match status" value="1"/>
</dbReference>
<dbReference type="Proteomes" id="UP000772434">
    <property type="component" value="Unassembled WGS sequence"/>
</dbReference>